<sequence length="53" mass="5801">MRPRGKKTGGSRLLSEKISRGGTEEPRRDFVKLCGLAAKKDVSPLSHIKPVLV</sequence>
<feature type="compositionally biased region" description="Basic and acidic residues" evidence="1">
    <location>
        <begin position="14"/>
        <end position="25"/>
    </location>
</feature>
<protein>
    <submittedName>
        <fullName evidence="2">Uncharacterized protein</fullName>
    </submittedName>
</protein>
<gene>
    <name evidence="2" type="ORF">dnm_056520</name>
</gene>
<proteinExistence type="predicted"/>
<reference evidence="2" key="1">
    <citation type="journal article" date="2021" name="Microb. Physiol.">
        <title>Proteogenomic Insights into the Physiology of Marine, Sulfate-Reducing, Filamentous Desulfonema limicola and Desulfonema magnum.</title>
        <authorList>
            <person name="Schnaars V."/>
            <person name="Wohlbrand L."/>
            <person name="Scheve S."/>
            <person name="Hinrichs C."/>
            <person name="Reinhardt R."/>
            <person name="Rabus R."/>
        </authorList>
    </citation>
    <scope>NUCLEOTIDE SEQUENCE</scope>
    <source>
        <strain evidence="2">4be13</strain>
    </source>
</reference>
<evidence type="ECO:0000313" key="2">
    <source>
        <dbReference type="EMBL" id="QTA89596.1"/>
    </source>
</evidence>
<keyword evidence="3" id="KW-1185">Reference proteome</keyword>
<feature type="region of interest" description="Disordered" evidence="1">
    <location>
        <begin position="1"/>
        <end position="25"/>
    </location>
</feature>
<accession>A0A975BQ22</accession>
<evidence type="ECO:0000313" key="3">
    <source>
        <dbReference type="Proteomes" id="UP000663722"/>
    </source>
</evidence>
<name>A0A975BQ22_9BACT</name>
<organism evidence="2 3">
    <name type="scientific">Desulfonema magnum</name>
    <dbReference type="NCBI Taxonomy" id="45655"/>
    <lineage>
        <taxon>Bacteria</taxon>
        <taxon>Pseudomonadati</taxon>
        <taxon>Thermodesulfobacteriota</taxon>
        <taxon>Desulfobacteria</taxon>
        <taxon>Desulfobacterales</taxon>
        <taxon>Desulfococcaceae</taxon>
        <taxon>Desulfonema</taxon>
    </lineage>
</organism>
<dbReference type="KEGG" id="dmm:dnm_056520"/>
<dbReference type="AlphaFoldDB" id="A0A975BQ22"/>
<dbReference type="Proteomes" id="UP000663722">
    <property type="component" value="Chromosome"/>
</dbReference>
<evidence type="ECO:0000256" key="1">
    <source>
        <dbReference type="SAM" id="MobiDB-lite"/>
    </source>
</evidence>
<dbReference type="EMBL" id="CP061800">
    <property type="protein sequence ID" value="QTA89596.1"/>
    <property type="molecule type" value="Genomic_DNA"/>
</dbReference>